<dbReference type="PANTHER" id="PTHR16026:SF0">
    <property type="entry name" value="CARTILAGE ACIDIC PROTEIN 1"/>
    <property type="match status" value="1"/>
</dbReference>
<dbReference type="SUPFAM" id="SSF69318">
    <property type="entry name" value="Integrin alpha N-terminal domain"/>
    <property type="match status" value="1"/>
</dbReference>
<dbReference type="Pfam" id="PF07593">
    <property type="entry name" value="UnbV_ASPIC"/>
    <property type="match status" value="1"/>
</dbReference>
<organism evidence="5 6">
    <name type="scientific">Roseimaritima ulvae</name>
    <dbReference type="NCBI Taxonomy" id="980254"/>
    <lineage>
        <taxon>Bacteria</taxon>
        <taxon>Pseudomonadati</taxon>
        <taxon>Planctomycetota</taxon>
        <taxon>Planctomycetia</taxon>
        <taxon>Pirellulales</taxon>
        <taxon>Pirellulaceae</taxon>
        <taxon>Roseimaritima</taxon>
    </lineage>
</organism>
<dbReference type="RefSeq" id="WP_148080614.1">
    <property type="nucleotide sequence ID" value="NZ_CP042914.1"/>
</dbReference>
<dbReference type="PANTHER" id="PTHR16026">
    <property type="entry name" value="CARTILAGE ACIDIC PROTEIN 1"/>
    <property type="match status" value="1"/>
</dbReference>
<feature type="region of interest" description="Disordered" evidence="2">
    <location>
        <begin position="591"/>
        <end position="624"/>
    </location>
</feature>
<dbReference type="KEGG" id="rul:UC8_56370"/>
<dbReference type="InterPro" id="IPR011519">
    <property type="entry name" value="UnbV_ASPIC"/>
</dbReference>
<proteinExistence type="predicted"/>
<protein>
    <submittedName>
        <fullName evidence="5">FG-GAP repeat protein</fullName>
    </submittedName>
</protein>
<dbReference type="InterPro" id="IPR028994">
    <property type="entry name" value="Integrin_alpha_N"/>
</dbReference>
<dbReference type="AlphaFoldDB" id="A0A5B9R2F5"/>
<feature type="region of interest" description="Disordered" evidence="2">
    <location>
        <begin position="34"/>
        <end position="73"/>
    </location>
</feature>
<dbReference type="OrthoDB" id="5287961at2"/>
<gene>
    <name evidence="5" type="ORF">UC8_56370</name>
</gene>
<feature type="chain" id="PRO_5022793885" evidence="3">
    <location>
        <begin position="29"/>
        <end position="624"/>
    </location>
</feature>
<dbReference type="Pfam" id="PF13517">
    <property type="entry name" value="FG-GAP_3"/>
    <property type="match status" value="2"/>
</dbReference>
<accession>A0A5B9R2F5</accession>
<evidence type="ECO:0000256" key="2">
    <source>
        <dbReference type="SAM" id="MobiDB-lite"/>
    </source>
</evidence>
<evidence type="ECO:0000256" key="1">
    <source>
        <dbReference type="ARBA" id="ARBA00022729"/>
    </source>
</evidence>
<dbReference type="EMBL" id="CP042914">
    <property type="protein sequence ID" value="QEG43586.1"/>
    <property type="molecule type" value="Genomic_DNA"/>
</dbReference>
<evidence type="ECO:0000313" key="5">
    <source>
        <dbReference type="EMBL" id="QEG43586.1"/>
    </source>
</evidence>
<name>A0A5B9R2F5_9BACT</name>
<dbReference type="Proteomes" id="UP000325286">
    <property type="component" value="Chromosome"/>
</dbReference>
<feature type="signal peptide" evidence="3">
    <location>
        <begin position="1"/>
        <end position="28"/>
    </location>
</feature>
<dbReference type="InterPro" id="IPR013517">
    <property type="entry name" value="FG-GAP"/>
</dbReference>
<evidence type="ECO:0000259" key="4">
    <source>
        <dbReference type="Pfam" id="PF07593"/>
    </source>
</evidence>
<dbReference type="Gene3D" id="2.130.10.130">
    <property type="entry name" value="Integrin alpha, N-terminal"/>
    <property type="match status" value="2"/>
</dbReference>
<keyword evidence="1 3" id="KW-0732">Signal</keyword>
<evidence type="ECO:0000256" key="3">
    <source>
        <dbReference type="SAM" id="SignalP"/>
    </source>
</evidence>
<evidence type="ECO:0000313" key="6">
    <source>
        <dbReference type="Proteomes" id="UP000325286"/>
    </source>
</evidence>
<reference evidence="5 6" key="1">
    <citation type="submission" date="2019-08" db="EMBL/GenBank/DDBJ databases">
        <title>Deep-cultivation of Planctomycetes and their phenomic and genomic characterization uncovers novel biology.</title>
        <authorList>
            <person name="Wiegand S."/>
            <person name="Jogler M."/>
            <person name="Boedeker C."/>
            <person name="Pinto D."/>
            <person name="Vollmers J."/>
            <person name="Rivas-Marin E."/>
            <person name="Kohn T."/>
            <person name="Peeters S.H."/>
            <person name="Heuer A."/>
            <person name="Rast P."/>
            <person name="Oberbeckmann S."/>
            <person name="Bunk B."/>
            <person name="Jeske O."/>
            <person name="Meyerdierks A."/>
            <person name="Storesund J.E."/>
            <person name="Kallscheuer N."/>
            <person name="Luecker S."/>
            <person name="Lage O.M."/>
            <person name="Pohl T."/>
            <person name="Merkel B.J."/>
            <person name="Hornburger P."/>
            <person name="Mueller R.-W."/>
            <person name="Bruemmer F."/>
            <person name="Labrenz M."/>
            <person name="Spormann A.M."/>
            <person name="Op den Camp H."/>
            <person name="Overmann J."/>
            <person name="Amann R."/>
            <person name="Jetten M.S.M."/>
            <person name="Mascher T."/>
            <person name="Medema M.H."/>
            <person name="Devos D.P."/>
            <person name="Kaster A.-K."/>
            <person name="Ovreas L."/>
            <person name="Rohde M."/>
            <person name="Galperin M.Y."/>
            <person name="Jogler C."/>
        </authorList>
    </citation>
    <scope>NUCLEOTIDE SEQUENCE [LARGE SCALE GENOMIC DNA]</scope>
    <source>
        <strain evidence="5 6">UC8</strain>
    </source>
</reference>
<feature type="domain" description="ASPIC/UnbV" evidence="4">
    <location>
        <begin position="525"/>
        <end position="591"/>
    </location>
</feature>
<dbReference type="InterPro" id="IPR027039">
    <property type="entry name" value="Crtac1"/>
</dbReference>
<sequence precursor="true">MNTSASIWPPLPLLRRAACLLALCLCVACDSSPRTPTANITPDPPPQATRGKKLFDMSPSSSAPDAGEPSLASPEQCSQFVDVAAQQGLKFVYQTGARGESLMVEPAGGGGGPLDYDCDGQIDLFICQGGDVTAAADATDQPPNAIFRNLANGRFADVSTAAIPQNGFRYGQGVVVGDYDNDGFDDVYLTNVGENTLLRNMGDGTFQDVTESAGVGDSRWSSSAAFADLNDDGLLDLYVCNYVVYDPRNPIVCRNANGEHRICHPREMTAAPDECYINQGNGQFRGEARQRGLFGEGNKALGVAVADFNNDHLPDVYVANDTTANFLFINRGEGQFEEQALLQACAVDRAGAYQASMGLGIGDYNQDGLLDIYVTHFYDESNTLYRNMGPAGFEDVTGFANLHNPTLPRLAFGTVMADFNQNGQQELFVANGHIENYASNTLHRMQPQLFAFDGKRFVECSDQAGKYFQQKFVGRGVAPCDFDNDGDMDLLVIHQDDPAALLQNDSQRGNWLKLLFQGRASNRRGIGCHVTVEVDKQRWVQQLYGGGSYASSREPTLIFGFAQLDGAARVTVRWPSGIEQVLDEVELNQTLEIEEPRHDRPTGPDGVTDSGSRASGDLFLASQR</sequence>
<keyword evidence="6" id="KW-1185">Reference proteome</keyword>